<gene>
    <name evidence="1" type="primary">csx16</name>
    <name evidence="1" type="ORF">ABC977_14565</name>
</gene>
<name>A0ABV4BGG8_9GAMM</name>
<protein>
    <submittedName>
        <fullName evidence="1">CRISPR-associated protein Csx16</fullName>
    </submittedName>
</protein>
<keyword evidence="2" id="KW-1185">Reference proteome</keyword>
<dbReference type="NCBIfam" id="TIGR02620">
    <property type="entry name" value="cas_VVA1548"/>
    <property type="match status" value="1"/>
</dbReference>
<comment type="caution">
    <text evidence="1">The sequence shown here is derived from an EMBL/GenBank/DDBJ whole genome shotgun (WGS) entry which is preliminary data.</text>
</comment>
<organism evidence="1 2">
    <name type="scientific">Thioalkalicoccus limnaeus</name>
    <dbReference type="NCBI Taxonomy" id="120681"/>
    <lineage>
        <taxon>Bacteria</taxon>
        <taxon>Pseudomonadati</taxon>
        <taxon>Pseudomonadota</taxon>
        <taxon>Gammaproteobacteria</taxon>
        <taxon>Chromatiales</taxon>
        <taxon>Chromatiaceae</taxon>
        <taxon>Thioalkalicoccus</taxon>
    </lineage>
</organism>
<proteinExistence type="predicted"/>
<dbReference type="RefSeq" id="WP_369668013.1">
    <property type="nucleotide sequence ID" value="NZ_JBDKXB010000025.1"/>
</dbReference>
<dbReference type="EMBL" id="JBDKXB010000025">
    <property type="protein sequence ID" value="MEY6433626.1"/>
    <property type="molecule type" value="Genomic_DNA"/>
</dbReference>
<accession>A0ABV4BGG8</accession>
<dbReference type="Pfam" id="PF09652">
    <property type="entry name" value="Cas_VVA1548"/>
    <property type="match status" value="1"/>
</dbReference>
<evidence type="ECO:0000313" key="1">
    <source>
        <dbReference type="EMBL" id="MEY6433626.1"/>
    </source>
</evidence>
<evidence type="ECO:0000313" key="2">
    <source>
        <dbReference type="Proteomes" id="UP001564408"/>
    </source>
</evidence>
<reference evidence="1 2" key="1">
    <citation type="submission" date="2024-05" db="EMBL/GenBank/DDBJ databases">
        <title>Genome Sequence and Characterization of the New Strain Purple Sulfur Bacterium of Genus Thioalkalicoccus.</title>
        <authorList>
            <person name="Bryantseva I.A."/>
            <person name="Kyndt J.A."/>
            <person name="Imhoff J.F."/>
        </authorList>
    </citation>
    <scope>NUCLEOTIDE SEQUENCE [LARGE SCALE GENOMIC DNA]</scope>
    <source>
        <strain evidence="1 2">Um2</strain>
    </source>
</reference>
<dbReference type="CDD" id="cd09743">
    <property type="entry name" value="Csx16_III-U"/>
    <property type="match status" value="1"/>
</dbReference>
<dbReference type="InterPro" id="IPR013443">
    <property type="entry name" value="CRISPR-assoc_prot_Csx16"/>
</dbReference>
<dbReference type="Proteomes" id="UP001564408">
    <property type="component" value="Unassembled WGS sequence"/>
</dbReference>
<sequence>MTTYFVSRHPGALEWATEEGITVDEFVLHLDPVEIQPGDTVIGSLPVNLAAEVCARGAEFRHLSLDLPPELRGRELTAEQMRACGARLETFRIERVG</sequence>